<protein>
    <submittedName>
        <fullName evidence="3">Glucan endo-1,3-beta-glucosidase</fullName>
        <ecNumber evidence="3">3.2.1.39</ecNumber>
    </submittedName>
</protein>
<dbReference type="EC" id="3.2.1.39" evidence="3"/>
<evidence type="ECO:0000313" key="4">
    <source>
        <dbReference type="Proteomes" id="UP000054877"/>
    </source>
</evidence>
<keyword evidence="3" id="KW-0326">Glycosidase</keyword>
<proteinExistence type="predicted"/>
<dbReference type="PANTHER" id="PTHR38165">
    <property type="match status" value="1"/>
</dbReference>
<dbReference type="PANTHER" id="PTHR38165:SF1">
    <property type="entry name" value="GLUCANASE B"/>
    <property type="match status" value="1"/>
</dbReference>
<dbReference type="AlphaFoldDB" id="A0A0W0Z5L2"/>
<name>A0A0W0Z5L2_LEGSP</name>
<accession>A0A0W0Z5L2</accession>
<dbReference type="InterPro" id="IPR037398">
    <property type="entry name" value="Glyco_hydro_64_fam"/>
</dbReference>
<dbReference type="InterPro" id="IPR032477">
    <property type="entry name" value="Glyco_hydro_64"/>
</dbReference>
<dbReference type="RefSeq" id="WP_133141138.1">
    <property type="nucleotide sequence ID" value="NZ_CAAAII010000001.1"/>
</dbReference>
<dbReference type="EMBL" id="LNYX01000014">
    <property type="protein sequence ID" value="KTD64083.1"/>
    <property type="molecule type" value="Genomic_DNA"/>
</dbReference>
<keyword evidence="1" id="KW-0732">Signal</keyword>
<reference evidence="3 4" key="1">
    <citation type="submission" date="2015-11" db="EMBL/GenBank/DDBJ databases">
        <title>Genomic analysis of 38 Legionella species identifies large and diverse effector repertoires.</title>
        <authorList>
            <person name="Burstein D."/>
            <person name="Amaro F."/>
            <person name="Zusman T."/>
            <person name="Lifshitz Z."/>
            <person name="Cohen O."/>
            <person name="Gilbert J.A."/>
            <person name="Pupko T."/>
            <person name="Shuman H.A."/>
            <person name="Segal G."/>
        </authorList>
    </citation>
    <scope>NUCLEOTIDE SEQUENCE [LARGE SCALE GENOMIC DNA]</scope>
    <source>
        <strain evidence="3 4">Mt.St.Helens-9</strain>
    </source>
</reference>
<evidence type="ECO:0000256" key="1">
    <source>
        <dbReference type="SAM" id="SignalP"/>
    </source>
</evidence>
<dbReference type="Proteomes" id="UP000054877">
    <property type="component" value="Unassembled WGS sequence"/>
</dbReference>
<feature type="domain" description="GH64" evidence="2">
    <location>
        <begin position="25"/>
        <end position="440"/>
    </location>
</feature>
<sequence>MNKITVLFTGFILVFSANANSVYPPDYLPVEINNKTQKPDSDIYVIIKAMDITTEHDCFIDIDQNTGIGQCTPVTPGMNSESYSYPLSTLPLSEDSRKRLILVPKTASGRIYFSAGYPMDLFVTTDTRKILDPDGFKPRDSNYYTLYDKIEYSYNDGGSWVNPTAVDFFSLPIHIRQEGSTSDVTEAGFSEDRNEVINSVRTLIQEKDTTRNKIWDRLFITYSESGQTELLRIVSPGKAMVENVADTKPFDLDYLSNESVYDFSYMDHLWQYYQTHTLLIDTSEIAPHFSLDNYLFTGKVTGEQFVFTNQTGSYRVVIDRPTHSTPFFAGSGDSFDAANNTPKAIIIRQLTSAFDAGLLPAKSSTKIDRHYFQAMKANFYQKNPLLPQLTQGPWYDLYSKALHHFDASQAIYTFAYDDALGQDGTLHDPNAGNISPVQITLGSLENTLIPNPYEDTGTYTVTPVLGFGTTVKYNGAILQNNVPLRNVKIPFHVTINGQDAYLYFKKPVIRPYFDGADGIAIHKTSDRDVEVVFPGK</sequence>
<dbReference type="GO" id="GO:0042973">
    <property type="term" value="F:glucan endo-1,3-beta-D-glucosidase activity"/>
    <property type="evidence" value="ECO:0007669"/>
    <property type="project" value="UniProtKB-EC"/>
</dbReference>
<organism evidence="3 4">
    <name type="scientific">Legionella spiritensis</name>
    <dbReference type="NCBI Taxonomy" id="452"/>
    <lineage>
        <taxon>Bacteria</taxon>
        <taxon>Pseudomonadati</taxon>
        <taxon>Pseudomonadota</taxon>
        <taxon>Gammaproteobacteria</taxon>
        <taxon>Legionellales</taxon>
        <taxon>Legionellaceae</taxon>
        <taxon>Legionella</taxon>
    </lineage>
</organism>
<feature type="chain" id="PRO_5006918352" evidence="1">
    <location>
        <begin position="20"/>
        <end position="536"/>
    </location>
</feature>
<dbReference type="InterPro" id="IPR037176">
    <property type="entry name" value="Osmotin/thaumatin-like_sf"/>
</dbReference>
<evidence type="ECO:0000313" key="3">
    <source>
        <dbReference type="EMBL" id="KTD64083.1"/>
    </source>
</evidence>
<keyword evidence="3" id="KW-0378">Hydrolase</keyword>
<evidence type="ECO:0000259" key="2">
    <source>
        <dbReference type="PROSITE" id="PS52006"/>
    </source>
</evidence>
<dbReference type="PROSITE" id="PS52006">
    <property type="entry name" value="GH64"/>
    <property type="match status" value="1"/>
</dbReference>
<dbReference type="STRING" id="452.Lspi_1602"/>
<dbReference type="Gene3D" id="2.60.110.10">
    <property type="entry name" value="Thaumatin"/>
    <property type="match status" value="2"/>
</dbReference>
<keyword evidence="4" id="KW-1185">Reference proteome</keyword>
<gene>
    <name evidence="3" type="ORF">Lspi_1602</name>
</gene>
<dbReference type="PATRIC" id="fig|452.5.peg.1761"/>
<dbReference type="Pfam" id="PF16483">
    <property type="entry name" value="Glyco_hydro_64"/>
    <property type="match status" value="1"/>
</dbReference>
<feature type="signal peptide" evidence="1">
    <location>
        <begin position="1"/>
        <end position="19"/>
    </location>
</feature>
<comment type="caution">
    <text evidence="3">The sequence shown here is derived from an EMBL/GenBank/DDBJ whole genome shotgun (WGS) entry which is preliminary data.</text>
</comment>
<dbReference type="OrthoDB" id="5606251at2"/>